<evidence type="ECO:0000256" key="3">
    <source>
        <dbReference type="ARBA" id="ARBA00022896"/>
    </source>
</evidence>
<keyword evidence="5" id="KW-0560">Oxidoreductase</keyword>
<keyword evidence="3" id="KW-0847">Vitamin C</keyword>
<dbReference type="Gene3D" id="2.60.120.620">
    <property type="entry name" value="q2cbj1_9rhob like domain"/>
    <property type="match status" value="1"/>
</dbReference>
<dbReference type="Proteomes" id="UP000238949">
    <property type="component" value="Unassembled WGS sequence"/>
</dbReference>
<dbReference type="InterPro" id="IPR005123">
    <property type="entry name" value="Oxoglu/Fe-dep_dioxygenase_dom"/>
</dbReference>
<dbReference type="AlphaFoldDB" id="A0A2S9V820"/>
<proteinExistence type="predicted"/>
<evidence type="ECO:0000256" key="6">
    <source>
        <dbReference type="ARBA" id="ARBA00023004"/>
    </source>
</evidence>
<evidence type="ECO:0000256" key="2">
    <source>
        <dbReference type="ARBA" id="ARBA00022723"/>
    </source>
</evidence>
<gene>
    <name evidence="8" type="ORF">C6Y40_15690</name>
</gene>
<dbReference type="PROSITE" id="PS51471">
    <property type="entry name" value="FE2OG_OXY"/>
    <property type="match status" value="1"/>
</dbReference>
<organism evidence="8 9">
    <name type="scientific">Alteromonas alba</name>
    <dbReference type="NCBI Taxonomy" id="2079529"/>
    <lineage>
        <taxon>Bacteria</taxon>
        <taxon>Pseudomonadati</taxon>
        <taxon>Pseudomonadota</taxon>
        <taxon>Gammaproteobacteria</taxon>
        <taxon>Alteromonadales</taxon>
        <taxon>Alteromonadaceae</taxon>
        <taxon>Alteromonas/Salinimonas group</taxon>
        <taxon>Alteromonas</taxon>
    </lineage>
</organism>
<evidence type="ECO:0000256" key="5">
    <source>
        <dbReference type="ARBA" id="ARBA00023002"/>
    </source>
</evidence>
<dbReference type="GO" id="GO:0071456">
    <property type="term" value="P:cellular response to hypoxia"/>
    <property type="evidence" value="ECO:0007669"/>
    <property type="project" value="TreeGrafter"/>
</dbReference>
<evidence type="ECO:0000256" key="1">
    <source>
        <dbReference type="ARBA" id="ARBA00001961"/>
    </source>
</evidence>
<feature type="domain" description="Fe2OG dioxygenase" evidence="7">
    <location>
        <begin position="107"/>
        <end position="209"/>
    </location>
</feature>
<dbReference type="PANTHER" id="PTHR12907">
    <property type="entry name" value="EGL NINE HOMOLOG-RELATED"/>
    <property type="match status" value="1"/>
</dbReference>
<dbReference type="Pfam" id="PF13640">
    <property type="entry name" value="2OG-FeII_Oxy_3"/>
    <property type="match status" value="1"/>
</dbReference>
<keyword evidence="2" id="KW-0479">Metal-binding</keyword>
<comment type="cofactor">
    <cofactor evidence="1">
        <name>L-ascorbate</name>
        <dbReference type="ChEBI" id="CHEBI:38290"/>
    </cofactor>
</comment>
<reference evidence="9" key="1">
    <citation type="journal article" date="2020" name="Int. J. Syst. Evol. Microbiol.">
        <title>Alteromonas alba sp. nov., a marine bacterium isolated from the seawater of the West Pacific Ocean.</title>
        <authorList>
            <person name="Sun C."/>
            <person name="Wu Y.-H."/>
            <person name="Xamxidin M."/>
            <person name="Cheng H."/>
            <person name="Xu X.-W."/>
        </authorList>
    </citation>
    <scope>NUCLEOTIDE SEQUENCE [LARGE SCALE GENOMIC DNA]</scope>
    <source>
        <strain evidence="9">190</strain>
    </source>
</reference>
<dbReference type="InterPro" id="IPR051559">
    <property type="entry name" value="HIF_prolyl_hydroxylases"/>
</dbReference>
<evidence type="ECO:0000256" key="4">
    <source>
        <dbReference type="ARBA" id="ARBA00022964"/>
    </source>
</evidence>
<keyword evidence="4" id="KW-0223">Dioxygenase</keyword>
<dbReference type="EMBL" id="PVNP01000180">
    <property type="protein sequence ID" value="PRO72617.1"/>
    <property type="molecule type" value="Genomic_DNA"/>
</dbReference>
<evidence type="ECO:0000313" key="8">
    <source>
        <dbReference type="EMBL" id="PRO72617.1"/>
    </source>
</evidence>
<protein>
    <submittedName>
        <fullName evidence="8">2OG-Fe(II) oxygenase</fullName>
    </submittedName>
</protein>
<dbReference type="SUPFAM" id="SSF51197">
    <property type="entry name" value="Clavaminate synthase-like"/>
    <property type="match status" value="1"/>
</dbReference>
<dbReference type="SMART" id="SM00702">
    <property type="entry name" value="P4Hc"/>
    <property type="match status" value="1"/>
</dbReference>
<dbReference type="GO" id="GO:0008198">
    <property type="term" value="F:ferrous iron binding"/>
    <property type="evidence" value="ECO:0007669"/>
    <property type="project" value="TreeGrafter"/>
</dbReference>
<keyword evidence="6" id="KW-0408">Iron</keyword>
<dbReference type="OrthoDB" id="9783171at2"/>
<dbReference type="GO" id="GO:0031543">
    <property type="term" value="F:peptidyl-proline dioxygenase activity"/>
    <property type="evidence" value="ECO:0007669"/>
    <property type="project" value="TreeGrafter"/>
</dbReference>
<accession>A0A2S9V820</accession>
<dbReference type="PANTHER" id="PTHR12907:SF26">
    <property type="entry name" value="HIF PROLYL HYDROXYLASE, ISOFORM C"/>
    <property type="match status" value="1"/>
</dbReference>
<dbReference type="GO" id="GO:0031418">
    <property type="term" value="F:L-ascorbic acid binding"/>
    <property type="evidence" value="ECO:0007669"/>
    <property type="project" value="UniProtKB-KW"/>
</dbReference>
<dbReference type="RefSeq" id="WP_105935375.1">
    <property type="nucleotide sequence ID" value="NZ_PVNP01000180.1"/>
</dbReference>
<sequence>MTTSLENYVLAGSKAPEELFERIADDLYQRGYSVIPAALPPALTTRLTAYAQEAINFDPAGIGRAGQYHQNEFVRTDEICWIQGTAAVTTAWLNWMDCLKAYLNKRLFLGLFSYESHFAHYPPGSFYKRHMDAFQGESNRVLSTVYYLNSDWTQDDGGELVIYPPATPDEAVSVTPLAGTMVIFLSEEFPHEVLPARRDRFSIAGWFRVNSSTAQRVDPPR</sequence>
<name>A0A2S9V820_9ALTE</name>
<evidence type="ECO:0000313" key="9">
    <source>
        <dbReference type="Proteomes" id="UP000238949"/>
    </source>
</evidence>
<evidence type="ECO:0000259" key="7">
    <source>
        <dbReference type="PROSITE" id="PS51471"/>
    </source>
</evidence>
<dbReference type="InterPro" id="IPR006620">
    <property type="entry name" value="Pro_4_hyd_alph"/>
</dbReference>
<dbReference type="InterPro" id="IPR044862">
    <property type="entry name" value="Pro_4_hyd_alph_FE2OG_OXY"/>
</dbReference>
<comment type="caution">
    <text evidence="8">The sequence shown here is derived from an EMBL/GenBank/DDBJ whole genome shotgun (WGS) entry which is preliminary data.</text>
</comment>
<keyword evidence="9" id="KW-1185">Reference proteome</keyword>